<name>A0A7L5BN85_9HYPH</name>
<reference evidence="2 3" key="1">
    <citation type="submission" date="2020-02" db="EMBL/GenBank/DDBJ databases">
        <title>Plant-Promoting Endophytic Bacterium Rhizobium oryzihabitans sp. nov., Isolated from the Root of Rice.</title>
        <authorList>
            <person name="zhao J."/>
            <person name="Zhang G."/>
        </authorList>
    </citation>
    <scope>NUCLEOTIDE SEQUENCE [LARGE SCALE GENOMIC DNA]</scope>
    <source>
        <strain evidence="2 3">M15</strain>
    </source>
</reference>
<proteinExistence type="predicted"/>
<feature type="transmembrane region" description="Helical" evidence="1">
    <location>
        <begin position="33"/>
        <end position="50"/>
    </location>
</feature>
<dbReference type="Proteomes" id="UP000464865">
    <property type="component" value="Chromosome M15-12"/>
</dbReference>
<evidence type="ECO:0000256" key="1">
    <source>
        <dbReference type="SAM" id="Phobius"/>
    </source>
</evidence>
<dbReference type="KEGG" id="roy:G3A56_21115"/>
<gene>
    <name evidence="2" type="ORF">G3A56_21115</name>
</gene>
<dbReference type="RefSeq" id="WP_164056820.1">
    <property type="nucleotide sequence ID" value="NZ_CP048635.1"/>
</dbReference>
<evidence type="ECO:0000313" key="3">
    <source>
        <dbReference type="Proteomes" id="UP000464865"/>
    </source>
</evidence>
<keyword evidence="3" id="KW-1185">Reference proteome</keyword>
<sequence>MPVLRVLCLPIAMAAFAILHTSAIKAPEVIEAGSLALWIVLPLLIVGKLIRRYV</sequence>
<evidence type="ECO:0000313" key="2">
    <source>
        <dbReference type="EMBL" id="QIB40384.1"/>
    </source>
</evidence>
<keyword evidence="1" id="KW-1133">Transmembrane helix</keyword>
<keyword evidence="1" id="KW-0812">Transmembrane</keyword>
<accession>A0A7L5BN85</accession>
<protein>
    <submittedName>
        <fullName evidence="2">Uncharacterized protein</fullName>
    </submittedName>
</protein>
<dbReference type="AlphaFoldDB" id="A0A7L5BN85"/>
<dbReference type="EMBL" id="CP048635">
    <property type="protein sequence ID" value="QIB40384.1"/>
    <property type="molecule type" value="Genomic_DNA"/>
</dbReference>
<keyword evidence="1" id="KW-0472">Membrane</keyword>
<organism evidence="2 3">
    <name type="scientific">Rhizobium oryzihabitans</name>
    <dbReference type="NCBI Taxonomy" id="2267833"/>
    <lineage>
        <taxon>Bacteria</taxon>
        <taxon>Pseudomonadati</taxon>
        <taxon>Pseudomonadota</taxon>
        <taxon>Alphaproteobacteria</taxon>
        <taxon>Hyphomicrobiales</taxon>
        <taxon>Rhizobiaceae</taxon>
        <taxon>Rhizobium/Agrobacterium group</taxon>
        <taxon>Rhizobium</taxon>
    </lineage>
</organism>